<keyword evidence="2" id="KW-1003">Cell membrane</keyword>
<dbReference type="PANTHER" id="PTHR33908">
    <property type="entry name" value="MANNOSYLTRANSFERASE YKCB-RELATED"/>
    <property type="match status" value="1"/>
</dbReference>
<keyword evidence="6 9" id="KW-1133">Transmembrane helix</keyword>
<feature type="transmembrane region" description="Helical" evidence="9">
    <location>
        <begin position="453"/>
        <end position="471"/>
    </location>
</feature>
<dbReference type="Pfam" id="PF13231">
    <property type="entry name" value="PMT_2"/>
    <property type="match status" value="1"/>
</dbReference>
<evidence type="ECO:0000259" key="10">
    <source>
        <dbReference type="Pfam" id="PF13231"/>
    </source>
</evidence>
<feature type="transmembrane region" description="Helical" evidence="9">
    <location>
        <begin position="113"/>
        <end position="131"/>
    </location>
</feature>
<sequence>MRNREIKDSLLKKILRFILVWGTPVLFASLILDLTTSFRVAKSPVFDETFYLSTALASVNQGTIDPRLCQSGVAPLPVLLNYLPVVWSTEGDERPRPWKGSIADAELIFEARFMNSLLVGIPTMLLVYFWLYRRRGYIAGIFGAALIMFSPTMIAHFSLATTDSCFTLSALIALATLTCYWKRPSLRNLFWLALAVGVAISVKYSGLFLLPCVLIVMVFNTFKPGSPFSGRSFWGYMKQVTFVFSVFLVFLLPLTWAFHLFQFGGPLKAVPYAETPDDSAWVRVLGRGAVAQQIMEVSHSTLKYPAPLAGILFQIQHNSGGHVAYLMGEVSESGWWYYFPLTWFFKSTPVELFLTILGLILSLFFLYHAWKLSSNTLIDEISADPKEYSPLRSQTATYHAPAIWLLAGLVLLGMLLTSRINIGQRYLLTLYPLMVLFTIDQFCHWNQHRFYRVILLCILCVGFQVVSIASVKPHFLSYFNSFVGGPSAGHLLLLDSNLDWGQDLPALQKMIAELPPEDREKCVLYYFGTALPKSYGIKVHPLRDDVLDNLNQRKYLVLSAGFLHGLYMDHDPFEAFRSIEPFKHVGYSMFVFKLDTPEAKQALRESLARLQKMRDGDALKEMTNKGGKSTSAPSTDFRE</sequence>
<dbReference type="GO" id="GO:0009103">
    <property type="term" value="P:lipopolysaccharide biosynthetic process"/>
    <property type="evidence" value="ECO:0007669"/>
    <property type="project" value="UniProtKB-ARBA"/>
</dbReference>
<feature type="domain" description="Glycosyltransferase RgtA/B/C/D-like" evidence="10">
    <location>
        <begin position="115"/>
        <end position="250"/>
    </location>
</feature>
<keyword evidence="3" id="KW-0328">Glycosyltransferase</keyword>
<dbReference type="Proteomes" id="UP000316855">
    <property type="component" value="Chromosome"/>
</dbReference>
<feature type="transmembrane region" description="Helical" evidence="9">
    <location>
        <begin position="189"/>
        <end position="219"/>
    </location>
</feature>
<keyword evidence="4" id="KW-0808">Transferase</keyword>
<keyword evidence="7 9" id="KW-0472">Membrane</keyword>
<keyword evidence="12" id="KW-1185">Reference proteome</keyword>
<comment type="subcellular location">
    <subcellularLocation>
        <location evidence="1">Cell membrane</location>
        <topology evidence="1">Multi-pass membrane protein</topology>
    </subcellularLocation>
</comment>
<dbReference type="InterPro" id="IPR038731">
    <property type="entry name" value="RgtA/B/C-like"/>
</dbReference>
<evidence type="ECO:0000313" key="12">
    <source>
        <dbReference type="Proteomes" id="UP000316855"/>
    </source>
</evidence>
<evidence type="ECO:0000256" key="2">
    <source>
        <dbReference type="ARBA" id="ARBA00022475"/>
    </source>
</evidence>
<evidence type="ECO:0000256" key="9">
    <source>
        <dbReference type="SAM" id="Phobius"/>
    </source>
</evidence>
<gene>
    <name evidence="11" type="ORF">Pan161_08370</name>
</gene>
<accession>A0A517V880</accession>
<feature type="compositionally biased region" description="Basic and acidic residues" evidence="8">
    <location>
        <begin position="614"/>
        <end position="623"/>
    </location>
</feature>
<evidence type="ECO:0000256" key="5">
    <source>
        <dbReference type="ARBA" id="ARBA00022692"/>
    </source>
</evidence>
<evidence type="ECO:0000256" key="4">
    <source>
        <dbReference type="ARBA" id="ARBA00022679"/>
    </source>
</evidence>
<dbReference type="GO" id="GO:0005886">
    <property type="term" value="C:plasma membrane"/>
    <property type="evidence" value="ECO:0007669"/>
    <property type="project" value="UniProtKB-SubCell"/>
</dbReference>
<evidence type="ECO:0000256" key="8">
    <source>
        <dbReference type="SAM" id="MobiDB-lite"/>
    </source>
</evidence>
<feature type="transmembrane region" description="Helical" evidence="9">
    <location>
        <begin position="239"/>
        <end position="258"/>
    </location>
</feature>
<keyword evidence="5 9" id="KW-0812">Transmembrane</keyword>
<dbReference type="OrthoDB" id="224989at2"/>
<feature type="transmembrane region" description="Helical" evidence="9">
    <location>
        <begin position="14"/>
        <end position="32"/>
    </location>
</feature>
<protein>
    <recommendedName>
        <fullName evidence="10">Glycosyltransferase RgtA/B/C/D-like domain-containing protein</fullName>
    </recommendedName>
</protein>
<reference evidence="11 12" key="1">
    <citation type="submission" date="2019-02" db="EMBL/GenBank/DDBJ databases">
        <title>Deep-cultivation of Planctomycetes and their phenomic and genomic characterization uncovers novel biology.</title>
        <authorList>
            <person name="Wiegand S."/>
            <person name="Jogler M."/>
            <person name="Boedeker C."/>
            <person name="Pinto D."/>
            <person name="Vollmers J."/>
            <person name="Rivas-Marin E."/>
            <person name="Kohn T."/>
            <person name="Peeters S.H."/>
            <person name="Heuer A."/>
            <person name="Rast P."/>
            <person name="Oberbeckmann S."/>
            <person name="Bunk B."/>
            <person name="Jeske O."/>
            <person name="Meyerdierks A."/>
            <person name="Storesund J.E."/>
            <person name="Kallscheuer N."/>
            <person name="Luecker S."/>
            <person name="Lage O.M."/>
            <person name="Pohl T."/>
            <person name="Merkel B.J."/>
            <person name="Hornburger P."/>
            <person name="Mueller R.-W."/>
            <person name="Bruemmer F."/>
            <person name="Labrenz M."/>
            <person name="Spormann A.M."/>
            <person name="Op den Camp H."/>
            <person name="Overmann J."/>
            <person name="Amann R."/>
            <person name="Jetten M.S.M."/>
            <person name="Mascher T."/>
            <person name="Medema M.H."/>
            <person name="Devos D.P."/>
            <person name="Kaster A.-K."/>
            <person name="Ovreas L."/>
            <person name="Rohde M."/>
            <person name="Galperin M.Y."/>
            <person name="Jogler C."/>
        </authorList>
    </citation>
    <scope>NUCLEOTIDE SEQUENCE [LARGE SCALE GENOMIC DNA]</scope>
    <source>
        <strain evidence="11 12">Pan161</strain>
    </source>
</reference>
<evidence type="ECO:0000313" key="11">
    <source>
        <dbReference type="EMBL" id="QDT89210.1"/>
    </source>
</evidence>
<feature type="transmembrane region" description="Helical" evidence="9">
    <location>
        <begin position="352"/>
        <end position="370"/>
    </location>
</feature>
<dbReference type="PANTHER" id="PTHR33908:SF11">
    <property type="entry name" value="MEMBRANE PROTEIN"/>
    <property type="match status" value="1"/>
</dbReference>
<feature type="region of interest" description="Disordered" evidence="8">
    <location>
        <begin position="614"/>
        <end position="639"/>
    </location>
</feature>
<feature type="transmembrane region" description="Helical" evidence="9">
    <location>
        <begin position="138"/>
        <end position="160"/>
    </location>
</feature>
<dbReference type="KEGG" id="gax:Pan161_08370"/>
<proteinExistence type="predicted"/>
<evidence type="ECO:0000256" key="7">
    <source>
        <dbReference type="ARBA" id="ARBA00023136"/>
    </source>
</evidence>
<feature type="transmembrane region" description="Helical" evidence="9">
    <location>
        <begin position="166"/>
        <end position="182"/>
    </location>
</feature>
<dbReference type="AlphaFoldDB" id="A0A517V880"/>
<evidence type="ECO:0000256" key="6">
    <source>
        <dbReference type="ARBA" id="ARBA00022989"/>
    </source>
</evidence>
<organism evidence="11 12">
    <name type="scientific">Gimesia algae</name>
    <dbReference type="NCBI Taxonomy" id="2527971"/>
    <lineage>
        <taxon>Bacteria</taxon>
        <taxon>Pseudomonadati</taxon>
        <taxon>Planctomycetota</taxon>
        <taxon>Planctomycetia</taxon>
        <taxon>Planctomycetales</taxon>
        <taxon>Planctomycetaceae</taxon>
        <taxon>Gimesia</taxon>
    </lineage>
</organism>
<dbReference type="EMBL" id="CP036343">
    <property type="protein sequence ID" value="QDT89210.1"/>
    <property type="molecule type" value="Genomic_DNA"/>
</dbReference>
<dbReference type="InterPro" id="IPR050297">
    <property type="entry name" value="LipidA_mod_glycosyltrf_83"/>
</dbReference>
<dbReference type="GO" id="GO:0016763">
    <property type="term" value="F:pentosyltransferase activity"/>
    <property type="evidence" value="ECO:0007669"/>
    <property type="project" value="TreeGrafter"/>
</dbReference>
<feature type="transmembrane region" description="Helical" evidence="9">
    <location>
        <begin position="398"/>
        <end position="416"/>
    </location>
</feature>
<name>A0A517V880_9PLAN</name>
<dbReference type="RefSeq" id="WP_145224300.1">
    <property type="nucleotide sequence ID" value="NZ_CP036343.1"/>
</dbReference>
<evidence type="ECO:0000256" key="1">
    <source>
        <dbReference type="ARBA" id="ARBA00004651"/>
    </source>
</evidence>
<feature type="compositionally biased region" description="Polar residues" evidence="8">
    <location>
        <begin position="626"/>
        <end position="639"/>
    </location>
</feature>
<evidence type="ECO:0000256" key="3">
    <source>
        <dbReference type="ARBA" id="ARBA00022676"/>
    </source>
</evidence>